<dbReference type="EMBL" id="JAVDQH010000014">
    <property type="protein sequence ID" value="MDR6245422.1"/>
    <property type="molecule type" value="Genomic_DNA"/>
</dbReference>
<comment type="caution">
    <text evidence="1">The sequence shown here is derived from an EMBL/GenBank/DDBJ whole genome shotgun (WGS) entry which is preliminary data.</text>
</comment>
<sequence length="155" mass="18139">MDYIRYKKKVMQEVERRGLTSVMNDTRWEQLKSGVYSRLPFPPAFQVKKVLSPKPEPERFEQDVSYLGDWLAILGDDSDDAQFCDWQHPAFDVEWIRIKPRRLEARGRLVADELIDIEAAFVALLQECGIPYTSEQGDYWIYGYATATEFAQLHK</sequence>
<protein>
    <submittedName>
        <fullName evidence="1">Uncharacterized protein</fullName>
    </submittedName>
</protein>
<dbReference type="Pfam" id="PF20383">
    <property type="entry name" value="DUF6678"/>
    <property type="match status" value="1"/>
</dbReference>
<reference evidence="1 2" key="1">
    <citation type="submission" date="2023-07" db="EMBL/GenBank/DDBJ databases">
        <title>Genomic Encyclopedia of Type Strains, Phase IV (KMG-IV): sequencing the most valuable type-strain genomes for metagenomic binning, comparative biology and taxonomic classification.</title>
        <authorList>
            <person name="Goeker M."/>
        </authorList>
    </citation>
    <scope>NUCLEOTIDE SEQUENCE [LARGE SCALE GENOMIC DNA]</scope>
    <source>
        <strain evidence="1 2">DSM 22170</strain>
    </source>
</reference>
<organism evidence="1 2">
    <name type="scientific">Paenibacillus hunanensis</name>
    <dbReference type="NCBI Taxonomy" id="539262"/>
    <lineage>
        <taxon>Bacteria</taxon>
        <taxon>Bacillati</taxon>
        <taxon>Bacillota</taxon>
        <taxon>Bacilli</taxon>
        <taxon>Bacillales</taxon>
        <taxon>Paenibacillaceae</taxon>
        <taxon>Paenibacillus</taxon>
    </lineage>
</organism>
<evidence type="ECO:0000313" key="2">
    <source>
        <dbReference type="Proteomes" id="UP001185028"/>
    </source>
</evidence>
<evidence type="ECO:0000313" key="1">
    <source>
        <dbReference type="EMBL" id="MDR6245422.1"/>
    </source>
</evidence>
<dbReference type="InterPro" id="IPR046500">
    <property type="entry name" value="DUF6678"/>
</dbReference>
<proteinExistence type="predicted"/>
<keyword evidence="2" id="KW-1185">Reference proteome</keyword>
<gene>
    <name evidence="1" type="ORF">JOC58_003335</name>
</gene>
<name>A0ABU1J382_9BACL</name>
<dbReference type="RefSeq" id="WP_188777549.1">
    <property type="nucleotide sequence ID" value="NZ_BMMB01000010.1"/>
</dbReference>
<accession>A0ABU1J382</accession>
<dbReference type="Proteomes" id="UP001185028">
    <property type="component" value="Unassembled WGS sequence"/>
</dbReference>